<dbReference type="AlphaFoldDB" id="A0A645FAW2"/>
<feature type="compositionally biased region" description="Basic and acidic residues" evidence="1">
    <location>
        <begin position="15"/>
        <end position="25"/>
    </location>
</feature>
<protein>
    <submittedName>
        <fullName evidence="2">Uncharacterized protein</fullName>
    </submittedName>
</protein>
<reference evidence="2" key="1">
    <citation type="submission" date="2019-08" db="EMBL/GenBank/DDBJ databases">
        <authorList>
            <person name="Kucharzyk K."/>
            <person name="Murdoch R.W."/>
            <person name="Higgins S."/>
            <person name="Loffler F."/>
        </authorList>
    </citation>
    <scope>NUCLEOTIDE SEQUENCE</scope>
</reference>
<evidence type="ECO:0000256" key="1">
    <source>
        <dbReference type="SAM" id="MobiDB-lite"/>
    </source>
</evidence>
<accession>A0A645FAW2</accession>
<feature type="region of interest" description="Disordered" evidence="1">
    <location>
        <begin position="1"/>
        <end position="39"/>
    </location>
</feature>
<name>A0A645FAW2_9ZZZZ</name>
<comment type="caution">
    <text evidence="2">The sequence shown here is derived from an EMBL/GenBank/DDBJ whole genome shotgun (WGS) entry which is preliminary data.</text>
</comment>
<proteinExistence type="predicted"/>
<organism evidence="2">
    <name type="scientific">bioreactor metagenome</name>
    <dbReference type="NCBI Taxonomy" id="1076179"/>
    <lineage>
        <taxon>unclassified sequences</taxon>
        <taxon>metagenomes</taxon>
        <taxon>ecological metagenomes</taxon>
    </lineage>
</organism>
<evidence type="ECO:0000313" key="2">
    <source>
        <dbReference type="EMBL" id="MPN11451.1"/>
    </source>
</evidence>
<sequence>MGSAGHRIGHRIGIGHREDRGETAPRRASGSARHGLGRLETRLTQVGVHVDETGQRQQPIRLDHLSARGHLGNQMTIGDVQLQRLALGRARSLDRVAAHY</sequence>
<dbReference type="EMBL" id="VSSQ01057668">
    <property type="protein sequence ID" value="MPN11451.1"/>
    <property type="molecule type" value="Genomic_DNA"/>
</dbReference>
<gene>
    <name evidence="2" type="ORF">SDC9_158752</name>
</gene>